<organism evidence="1 2">
    <name type="scientific">Pseudoalteromonas spongiae</name>
    <dbReference type="NCBI Taxonomy" id="298657"/>
    <lineage>
        <taxon>Bacteria</taxon>
        <taxon>Pseudomonadati</taxon>
        <taxon>Pseudomonadota</taxon>
        <taxon>Gammaproteobacteria</taxon>
        <taxon>Alteromonadales</taxon>
        <taxon>Pseudoalteromonadaceae</taxon>
        <taxon>Pseudoalteromonas</taxon>
    </lineage>
</organism>
<dbReference type="RefSeq" id="WP_336436804.1">
    <property type="nucleotide sequence ID" value="NZ_JBAWKS010000002.1"/>
</dbReference>
<proteinExistence type="predicted"/>
<evidence type="ECO:0000313" key="1">
    <source>
        <dbReference type="EMBL" id="MEI4551916.1"/>
    </source>
</evidence>
<reference evidence="1 2" key="1">
    <citation type="submission" date="2023-12" db="EMBL/GenBank/DDBJ databases">
        <title>Friends and Foes: Symbiotic and Algicidal bacterial influence on Karenia brevis blooms.</title>
        <authorList>
            <person name="Fei C."/>
            <person name="Mohamed A.R."/>
            <person name="Booker A."/>
            <person name="Arshad M."/>
            <person name="Klass S."/>
            <person name="Ahn S."/>
            <person name="Gilbert P.M."/>
            <person name="Heil C.A."/>
            <person name="Martinez J.M."/>
            <person name="Amin S.A."/>
        </authorList>
    </citation>
    <scope>NUCLEOTIDE SEQUENCE [LARGE SCALE GENOMIC DNA]</scope>
    <source>
        <strain evidence="1 2">CE15</strain>
    </source>
</reference>
<comment type="caution">
    <text evidence="1">The sequence shown here is derived from an EMBL/GenBank/DDBJ whole genome shotgun (WGS) entry which is preliminary data.</text>
</comment>
<dbReference type="Proteomes" id="UP001382455">
    <property type="component" value="Unassembled WGS sequence"/>
</dbReference>
<dbReference type="EMBL" id="JBAWKS010000002">
    <property type="protein sequence ID" value="MEI4551916.1"/>
    <property type="molecule type" value="Genomic_DNA"/>
</dbReference>
<gene>
    <name evidence="1" type="ORF">WAE96_19725</name>
</gene>
<accession>A0ABU8EYC4</accession>
<dbReference type="SUPFAM" id="SSF53850">
    <property type="entry name" value="Periplasmic binding protein-like II"/>
    <property type="match status" value="1"/>
</dbReference>
<sequence>MSVKQQCDKALSENENTFNIYVPTEQLAKQLIPYFCNNPIVAKQFGQVQLNWGHNMSDALDFIGRGNADLIMTKENLMVAFKSEYTFNYKTLLAYPDYTAFFISLNEKPKLEKEYFIDKRIGLLDYPSSRSGYILPRTLFKRLNINVDSLDIVQANSHSALRDLLAEGKVDVIASYWKQDDMDRFLENYITPISSKVSGSRWYFKMETENTELVCAINQIIYRHANAQTSPYFKDVESYVEC</sequence>
<protein>
    <recommendedName>
        <fullName evidence="3">Solute-binding protein family 3/N-terminal domain-containing protein</fullName>
    </recommendedName>
</protein>
<keyword evidence="2" id="KW-1185">Reference proteome</keyword>
<evidence type="ECO:0000313" key="2">
    <source>
        <dbReference type="Proteomes" id="UP001382455"/>
    </source>
</evidence>
<name>A0ABU8EYC4_9GAMM</name>
<evidence type="ECO:0008006" key="3">
    <source>
        <dbReference type="Google" id="ProtNLM"/>
    </source>
</evidence>